<feature type="transmembrane region" description="Helical" evidence="1">
    <location>
        <begin position="167"/>
        <end position="186"/>
    </location>
</feature>
<reference evidence="2 3" key="1">
    <citation type="submission" date="2019-09" db="EMBL/GenBank/DDBJ databases">
        <title>Arthrobacter zafarii sp. nov., a moderately thermotolerant and halotolerant actinobacterium isolated from Cholistan desert soil of Pakistan.</title>
        <authorList>
            <person name="Amin A."/>
            <person name="Ahmed I."/>
            <person name="Khalid N."/>
            <person name="Schumann P."/>
            <person name="Busse H.J."/>
            <person name="Khan I.U."/>
            <person name="Li S."/>
            <person name="Li W.J."/>
        </authorList>
    </citation>
    <scope>NUCLEOTIDE SEQUENCE [LARGE SCALE GENOMIC DNA]</scope>
    <source>
        <strain evidence="2 3">NCCP-1664</strain>
    </source>
</reference>
<feature type="transmembrane region" description="Helical" evidence="1">
    <location>
        <begin position="253"/>
        <end position="274"/>
    </location>
</feature>
<protein>
    <submittedName>
        <fullName evidence="2">MFS transporter</fullName>
    </submittedName>
</protein>
<keyword evidence="1" id="KW-0812">Transmembrane</keyword>
<dbReference type="PANTHER" id="PTHR23542:SF1">
    <property type="entry name" value="MAJOR FACILITATOR SUPERFAMILY (MFS) PROFILE DOMAIN-CONTAINING PROTEIN"/>
    <property type="match status" value="1"/>
</dbReference>
<evidence type="ECO:0000313" key="3">
    <source>
        <dbReference type="Proteomes" id="UP000325307"/>
    </source>
</evidence>
<dbReference type="PANTHER" id="PTHR23542">
    <property type="match status" value="1"/>
</dbReference>
<feature type="transmembrane region" description="Helical" evidence="1">
    <location>
        <begin position="143"/>
        <end position="161"/>
    </location>
</feature>
<comment type="caution">
    <text evidence="2">The sequence shown here is derived from an EMBL/GenBank/DDBJ whole genome shotgun (WGS) entry which is preliminary data.</text>
</comment>
<dbReference type="GO" id="GO:0022857">
    <property type="term" value="F:transmembrane transporter activity"/>
    <property type="evidence" value="ECO:0007669"/>
    <property type="project" value="InterPro"/>
</dbReference>
<name>A0A5A7NVN0_9MICC</name>
<feature type="transmembrane region" description="Helical" evidence="1">
    <location>
        <begin position="407"/>
        <end position="427"/>
    </location>
</feature>
<feature type="transmembrane region" description="Helical" evidence="1">
    <location>
        <begin position="344"/>
        <end position="362"/>
    </location>
</feature>
<dbReference type="Pfam" id="PF07690">
    <property type="entry name" value="MFS_1"/>
    <property type="match status" value="2"/>
</dbReference>
<feature type="transmembrane region" description="Helical" evidence="1">
    <location>
        <begin position="103"/>
        <end position="122"/>
    </location>
</feature>
<dbReference type="AlphaFoldDB" id="A0A5A7NVN0"/>
<feature type="transmembrane region" description="Helical" evidence="1">
    <location>
        <begin position="80"/>
        <end position="97"/>
    </location>
</feature>
<feature type="transmembrane region" description="Helical" evidence="1">
    <location>
        <begin position="294"/>
        <end position="314"/>
    </location>
</feature>
<dbReference type="RefSeq" id="WP_149957813.1">
    <property type="nucleotide sequence ID" value="NZ_BKDJ01000018.1"/>
</dbReference>
<dbReference type="InterPro" id="IPR011701">
    <property type="entry name" value="MFS"/>
</dbReference>
<evidence type="ECO:0000256" key="1">
    <source>
        <dbReference type="SAM" id="Phobius"/>
    </source>
</evidence>
<evidence type="ECO:0000313" key="2">
    <source>
        <dbReference type="EMBL" id="GER24221.1"/>
    </source>
</evidence>
<dbReference type="Proteomes" id="UP000325307">
    <property type="component" value="Unassembled WGS sequence"/>
</dbReference>
<keyword evidence="1" id="KW-0472">Membrane</keyword>
<dbReference type="SUPFAM" id="SSF103473">
    <property type="entry name" value="MFS general substrate transporter"/>
    <property type="match status" value="2"/>
</dbReference>
<keyword evidence="3" id="KW-1185">Reference proteome</keyword>
<feature type="transmembrane region" description="Helical" evidence="1">
    <location>
        <begin position="49"/>
        <end position="68"/>
    </location>
</feature>
<dbReference type="EMBL" id="BKDJ01000018">
    <property type="protein sequence ID" value="GER24221.1"/>
    <property type="molecule type" value="Genomic_DNA"/>
</dbReference>
<keyword evidence="1" id="KW-1133">Transmembrane helix</keyword>
<accession>A0A5A7NVN0</accession>
<gene>
    <name evidence="2" type="ORF">NCCP1664_27160</name>
</gene>
<proteinExistence type="predicted"/>
<feature type="transmembrane region" description="Helical" evidence="1">
    <location>
        <begin position="321"/>
        <end position="338"/>
    </location>
</feature>
<organism evidence="2 3">
    <name type="scientific">Zafaria cholistanensis</name>
    <dbReference type="NCBI Taxonomy" id="1682741"/>
    <lineage>
        <taxon>Bacteria</taxon>
        <taxon>Bacillati</taxon>
        <taxon>Actinomycetota</taxon>
        <taxon>Actinomycetes</taxon>
        <taxon>Micrococcales</taxon>
        <taxon>Micrococcaceae</taxon>
        <taxon>Zafaria</taxon>
    </lineage>
</organism>
<feature type="transmembrane region" description="Helical" evidence="1">
    <location>
        <begin position="382"/>
        <end position="401"/>
    </location>
</feature>
<dbReference type="OrthoDB" id="4229605at2"/>
<dbReference type="Gene3D" id="1.20.1250.20">
    <property type="entry name" value="MFS general substrate transporter like domains"/>
    <property type="match status" value="1"/>
</dbReference>
<sequence>MDFARYKALLRRRELTLLLLVGMVARFPHSAAGVLLTLHVVLTLGRDWTSAGTAAAVMTVGIALGAPWRGRQVDARGLRRALVPSIVAEIIVWGTVPHLPYEWLLPVVFIGGVFTLPVFSVLRQSLGVMTDGEERRSAFALDSIVTELIFMTGPALAALVATQVSTTVGLTAVGVAASGAGLLLMLQNPPTRSDQPGAVSRPDAEEKRREALLQVVSAAPAHLAEVEGELVDAGGPAPRRRIRHRGRRLRRRFGWVTGAVVAVFATAAGAGLLLAGTDVGIVAVLEDADNVGELGWVFLAWCGASLVGGLLYGATRRRPPPVFLLLAMSVLTVPAMFATDTPTLALLCIPSGLLCAPTLAAASERVTELVDERRRGEAMGWYGSSMTAGTALGAPLVGVVIDARGAPAGFLAAGGLGVLVCLAALAAQAARRRQPARQASAAD</sequence>
<dbReference type="InterPro" id="IPR036259">
    <property type="entry name" value="MFS_trans_sf"/>
</dbReference>